<feature type="compositionally biased region" description="Pro residues" evidence="2">
    <location>
        <begin position="594"/>
        <end position="603"/>
    </location>
</feature>
<feature type="compositionally biased region" description="Low complexity" evidence="2">
    <location>
        <begin position="170"/>
        <end position="185"/>
    </location>
</feature>
<keyword evidence="4" id="KW-1185">Reference proteome</keyword>
<feature type="non-terminal residue" evidence="3">
    <location>
        <position position="1"/>
    </location>
</feature>
<evidence type="ECO:0000256" key="2">
    <source>
        <dbReference type="SAM" id="MobiDB-lite"/>
    </source>
</evidence>
<feature type="compositionally biased region" description="Low complexity" evidence="2">
    <location>
        <begin position="120"/>
        <end position="129"/>
    </location>
</feature>
<name>A0ABN9X5E2_9DINO</name>
<evidence type="ECO:0000313" key="3">
    <source>
        <dbReference type="EMBL" id="CAK0894596.1"/>
    </source>
</evidence>
<organism evidence="3 4">
    <name type="scientific">Prorocentrum cordatum</name>
    <dbReference type="NCBI Taxonomy" id="2364126"/>
    <lineage>
        <taxon>Eukaryota</taxon>
        <taxon>Sar</taxon>
        <taxon>Alveolata</taxon>
        <taxon>Dinophyceae</taxon>
        <taxon>Prorocentrales</taxon>
        <taxon>Prorocentraceae</taxon>
        <taxon>Prorocentrum</taxon>
    </lineage>
</organism>
<reference evidence="3" key="1">
    <citation type="submission" date="2023-10" db="EMBL/GenBank/DDBJ databases">
        <authorList>
            <person name="Chen Y."/>
            <person name="Shah S."/>
            <person name="Dougan E. K."/>
            <person name="Thang M."/>
            <person name="Chan C."/>
        </authorList>
    </citation>
    <scope>NUCLEOTIDE SEQUENCE [LARGE SCALE GENOMIC DNA]</scope>
</reference>
<proteinExistence type="predicted"/>
<feature type="region of interest" description="Disordered" evidence="2">
    <location>
        <begin position="162"/>
        <end position="198"/>
    </location>
</feature>
<evidence type="ECO:0000313" key="4">
    <source>
        <dbReference type="Proteomes" id="UP001189429"/>
    </source>
</evidence>
<sequence length="821" mass="84798">RPGRRGGGRGGRLGALVGARGGRRFRPRPGAPRAARGRPARAARRRGAAGGRADPGAAVCRGELRRRRARRGGGAPGRSGVPAGHRVPPAAARAEVPRRAGPPRGRPAVSRPGVAGGEAGLARAGRGGTRLVPAAAGRAEGRGPARGVHQHPFAGLRERAVARGRRRCRAPAAAARPAARPRGAGALEGGPAGRGGRAAGHPIEGCVHGARVVLHAGALAALGAMLSRCASPLERLQPPPLESGWMRLAVHDTRVELPSLPGGAHGAPALPGPAVAVPALLLTSVPGLGELFHALEVLPQRLGLERQVLPPPLPALVGISEGPRQRPRPDAPGGPLGLAGPREGVLCEQALISQGGTPGSARELAGGAVRVGEQLAPSRSPPHARAWVAELVGGRRLAAAALASCWAFLAKGNVDVSRCVCFSSKVQEQLAAEQPELARVRWQELVDLVQAQVSSEALAQVLPELSAAAEEPAGAGAAVAGAATAPQERQSPAKASRHRRAPDPEGEAEALASEWASLQWEVQRLREDRRRVDARLARFHAAADAGMARSEARAAEWERAVAAAVAQERGAQAELSARGEAAPKPRGAWVQGPPRAPQKPAAPPLSDAQVAAYARMSEEDFAAVAGDLSAKARARVANKRALDHGEPQTAARAARLDADVLQQQVAQAQAKLDRATGQAAKAMQHGGAAPPVSASEACKQIEALVAAVQATAGVDEEARRLTALVKMLRDKLPADDAASDADVPMAAAPDWSYFTDPSGDFFSTFVEPQGGVAGAADDEQRVSAAKKIPREAFESLVKQMQEHHVKKARTASSEVAGQQKL</sequence>
<protein>
    <submittedName>
        <fullName evidence="3">Uncharacterized protein</fullName>
    </submittedName>
</protein>
<keyword evidence="1" id="KW-0175">Coiled coil</keyword>
<feature type="compositionally biased region" description="Low complexity" evidence="2">
    <location>
        <begin position="476"/>
        <end position="486"/>
    </location>
</feature>
<comment type="caution">
    <text evidence="3">The sequence shown here is derived from an EMBL/GenBank/DDBJ whole genome shotgun (WGS) entry which is preliminary data.</text>
</comment>
<dbReference type="Proteomes" id="UP001189429">
    <property type="component" value="Unassembled WGS sequence"/>
</dbReference>
<gene>
    <name evidence="3" type="ORF">PCOR1329_LOCUS73611</name>
</gene>
<feature type="compositionally biased region" description="Low complexity" evidence="2">
    <location>
        <begin position="78"/>
        <end position="94"/>
    </location>
</feature>
<feature type="compositionally biased region" description="Low complexity" evidence="2">
    <location>
        <begin position="102"/>
        <end position="113"/>
    </location>
</feature>
<feature type="compositionally biased region" description="Basic residues" evidence="2">
    <location>
        <begin position="35"/>
        <end position="47"/>
    </location>
</feature>
<feature type="region of interest" description="Disordered" evidence="2">
    <location>
        <begin position="572"/>
        <end position="603"/>
    </location>
</feature>
<accession>A0ABN9X5E2</accession>
<feature type="region of interest" description="Disordered" evidence="2">
    <location>
        <begin position="476"/>
        <end position="510"/>
    </location>
</feature>
<evidence type="ECO:0000256" key="1">
    <source>
        <dbReference type="SAM" id="Coils"/>
    </source>
</evidence>
<feature type="region of interest" description="Disordered" evidence="2">
    <location>
        <begin position="1"/>
        <end position="129"/>
    </location>
</feature>
<feature type="coiled-coil region" evidence="1">
    <location>
        <begin position="651"/>
        <end position="685"/>
    </location>
</feature>
<feature type="compositionally biased region" description="Low complexity" evidence="2">
    <location>
        <begin position="51"/>
        <end position="61"/>
    </location>
</feature>
<feature type="compositionally biased region" description="Gly residues" evidence="2">
    <location>
        <begin position="186"/>
        <end position="198"/>
    </location>
</feature>
<dbReference type="EMBL" id="CAUYUJ010019923">
    <property type="protein sequence ID" value="CAK0894596.1"/>
    <property type="molecule type" value="Genomic_DNA"/>
</dbReference>